<dbReference type="Pfam" id="PF02254">
    <property type="entry name" value="TrkA_N"/>
    <property type="match status" value="1"/>
</dbReference>
<dbReference type="Proteomes" id="UP000515728">
    <property type="component" value="Chromosome"/>
</dbReference>
<dbReference type="GO" id="GO:0005886">
    <property type="term" value="C:plasma membrane"/>
    <property type="evidence" value="ECO:0007669"/>
    <property type="project" value="UniProtKB-SubCell"/>
</dbReference>
<dbReference type="KEGG" id="ppel:H6H00_01235"/>
<dbReference type="InterPro" id="IPR036291">
    <property type="entry name" value="NAD(P)-bd_dom_sf"/>
</dbReference>
<keyword evidence="2" id="KW-1133">Transmembrane helix</keyword>
<evidence type="ECO:0000259" key="3">
    <source>
        <dbReference type="Pfam" id="PF02254"/>
    </source>
</evidence>
<feature type="domain" description="Potassium channel" evidence="4">
    <location>
        <begin position="25"/>
        <end position="102"/>
    </location>
</feature>
<dbReference type="AlphaFoldDB" id="A0A7G7MIW6"/>
<dbReference type="GO" id="GO:0006813">
    <property type="term" value="P:potassium ion transport"/>
    <property type="evidence" value="ECO:0007669"/>
    <property type="project" value="InterPro"/>
</dbReference>
<gene>
    <name evidence="5" type="ORF">H6H00_01235</name>
</gene>
<dbReference type="SUPFAM" id="SSF51735">
    <property type="entry name" value="NAD(P)-binding Rossmann-fold domains"/>
    <property type="match status" value="1"/>
</dbReference>
<feature type="transmembrane region" description="Helical" evidence="2">
    <location>
        <begin position="74"/>
        <end position="98"/>
    </location>
</feature>
<dbReference type="Pfam" id="PF07885">
    <property type="entry name" value="Ion_trans_2"/>
    <property type="match status" value="1"/>
</dbReference>
<evidence type="ECO:0000313" key="5">
    <source>
        <dbReference type="EMBL" id="QNG52727.1"/>
    </source>
</evidence>
<keyword evidence="2" id="KW-0812">Transmembrane</keyword>
<evidence type="ECO:0000313" key="6">
    <source>
        <dbReference type="Proteomes" id="UP000515728"/>
    </source>
</evidence>
<reference evidence="5 6" key="1">
    <citation type="submission" date="2020-08" db="EMBL/GenBank/DDBJ databases">
        <authorList>
            <person name="Mo P."/>
        </authorList>
    </citation>
    <scope>NUCLEOTIDE SEQUENCE [LARGE SCALE GENOMIC DNA]</scope>
    <source>
        <strain evidence="5 6">CGMCC 4.1532</strain>
    </source>
</reference>
<comment type="subcellular location">
    <subcellularLocation>
        <location evidence="1">Cell membrane</location>
        <topology evidence="1">Multi-pass membrane protein</topology>
    </subcellularLocation>
</comment>
<keyword evidence="2" id="KW-0472">Membrane</keyword>
<dbReference type="RefSeq" id="WP_185719556.1">
    <property type="nucleotide sequence ID" value="NZ_BAAAWI010000001.1"/>
</dbReference>
<protein>
    <submittedName>
        <fullName evidence="5">NAD-binding protein</fullName>
    </submittedName>
</protein>
<dbReference type="PANTHER" id="PTHR43833">
    <property type="entry name" value="POTASSIUM CHANNEL PROTEIN 2-RELATED-RELATED"/>
    <property type="match status" value="1"/>
</dbReference>
<proteinExistence type="predicted"/>
<dbReference type="InterPro" id="IPR050721">
    <property type="entry name" value="Trk_Ktr_HKT_K-transport"/>
</dbReference>
<dbReference type="EMBL" id="CP060131">
    <property type="protein sequence ID" value="QNG52727.1"/>
    <property type="molecule type" value="Genomic_DNA"/>
</dbReference>
<accession>A0A7G7MIW6</accession>
<dbReference type="InterPro" id="IPR013099">
    <property type="entry name" value="K_chnl_dom"/>
</dbReference>
<evidence type="ECO:0000256" key="1">
    <source>
        <dbReference type="ARBA" id="ARBA00004651"/>
    </source>
</evidence>
<dbReference type="Gene3D" id="1.10.287.70">
    <property type="match status" value="1"/>
</dbReference>
<evidence type="ECO:0000256" key="2">
    <source>
        <dbReference type="SAM" id="Phobius"/>
    </source>
</evidence>
<feature type="domain" description="RCK N-terminal" evidence="3">
    <location>
        <begin position="122"/>
        <end position="229"/>
    </location>
</feature>
<feature type="transmembrane region" description="Helical" evidence="2">
    <location>
        <begin position="20"/>
        <end position="40"/>
    </location>
</feature>
<keyword evidence="6" id="KW-1185">Reference proteome</keyword>
<dbReference type="SUPFAM" id="SSF81324">
    <property type="entry name" value="Voltage-gated potassium channels"/>
    <property type="match status" value="1"/>
</dbReference>
<name>A0A7G7MIW6_9PSEU</name>
<organism evidence="5 6">
    <name type="scientific">Pseudonocardia petroleophila</name>
    <dbReference type="NCBI Taxonomy" id="37331"/>
    <lineage>
        <taxon>Bacteria</taxon>
        <taxon>Bacillati</taxon>
        <taxon>Actinomycetota</taxon>
        <taxon>Actinomycetes</taxon>
        <taxon>Pseudonocardiales</taxon>
        <taxon>Pseudonocardiaceae</taxon>
        <taxon>Pseudonocardia</taxon>
    </lineage>
</organism>
<evidence type="ECO:0000259" key="4">
    <source>
        <dbReference type="Pfam" id="PF07885"/>
    </source>
</evidence>
<dbReference type="InterPro" id="IPR003148">
    <property type="entry name" value="RCK_N"/>
</dbReference>
<dbReference type="PANTHER" id="PTHR43833:SF9">
    <property type="entry name" value="POTASSIUM CHANNEL PROTEIN YUGO-RELATED"/>
    <property type="match status" value="1"/>
</dbReference>
<dbReference type="Gene3D" id="3.40.50.720">
    <property type="entry name" value="NAD(P)-binding Rossmann-like Domain"/>
    <property type="match status" value="1"/>
</dbReference>
<sequence length="349" mass="38401">MPFLLHRLWTLVNTTLHGWRLPLVVAVLVFAVGWFGMWLAEPANAIVEPANYWWWFLVSASTVGYGDLYPETAWGHAVGGFVIVGGIVTLTILFTRLASFLQSVRGKRVKGLSQLDVREHVVIIGYLAGRTERMVGELSVEQAHPLVLCAWDEVTENPMAELAQVQFVRGDPTSTDVMTRACVARARTVIIDGRDDNESLAIALAVDHTRPDLHIVVALREMTRREQLRYVNPAIQCVQWYVPNLVTEEALDPGISQVYADLMTGGTGGNTYSAALPAGVAGQTFGELQTRFGRRFGATLIAVRTAGRVVVSPPWDAGVDDGATVYYLGRERIEPSELAAMGRADDLRR</sequence>